<feature type="transmembrane region" description="Helical" evidence="2">
    <location>
        <begin position="1005"/>
        <end position="1022"/>
    </location>
</feature>
<evidence type="ECO:0000313" key="4">
    <source>
        <dbReference type="EMBL" id="ETS02136.1"/>
    </source>
</evidence>
<dbReference type="KEGG" id="trr:M419DRAFT_8492"/>
<feature type="compositionally biased region" description="Low complexity" evidence="1">
    <location>
        <begin position="952"/>
        <end position="961"/>
    </location>
</feature>
<keyword evidence="2" id="KW-0472">Membrane</keyword>
<protein>
    <recommendedName>
        <fullName evidence="3">IPT/TIG domain-containing protein</fullName>
    </recommendedName>
</protein>
<feature type="compositionally biased region" description="Low complexity" evidence="1">
    <location>
        <begin position="235"/>
        <end position="251"/>
    </location>
</feature>
<dbReference type="InterPro" id="IPR014756">
    <property type="entry name" value="Ig_E-set"/>
</dbReference>
<dbReference type="InterPro" id="IPR013783">
    <property type="entry name" value="Ig-like_fold"/>
</dbReference>
<accession>A0A024SC82</accession>
<dbReference type="CDD" id="cd00102">
    <property type="entry name" value="IPT"/>
    <property type="match status" value="1"/>
</dbReference>
<evidence type="ECO:0000256" key="2">
    <source>
        <dbReference type="SAM" id="Phobius"/>
    </source>
</evidence>
<proteinExistence type="predicted"/>
<dbReference type="Proteomes" id="UP000024376">
    <property type="component" value="Unassembled WGS sequence"/>
</dbReference>
<feature type="region of interest" description="Disordered" evidence="1">
    <location>
        <begin position="839"/>
        <end position="870"/>
    </location>
</feature>
<feature type="compositionally biased region" description="Low complexity" evidence="1">
    <location>
        <begin position="842"/>
        <end position="852"/>
    </location>
</feature>
<dbReference type="OrthoDB" id="71307at2759"/>
<gene>
    <name evidence="4" type="ORF">M419DRAFT_8492</name>
</gene>
<organism evidence="4 5">
    <name type="scientific">Hypocrea jecorina (strain ATCC 56765 / BCRC 32924 / NRRL 11460 / Rut C-30)</name>
    <name type="common">Trichoderma reesei</name>
    <dbReference type="NCBI Taxonomy" id="1344414"/>
    <lineage>
        <taxon>Eukaryota</taxon>
        <taxon>Fungi</taxon>
        <taxon>Dikarya</taxon>
        <taxon>Ascomycota</taxon>
        <taxon>Pezizomycotina</taxon>
        <taxon>Sordariomycetes</taxon>
        <taxon>Hypocreomycetidae</taxon>
        <taxon>Hypocreales</taxon>
        <taxon>Hypocreaceae</taxon>
        <taxon>Trichoderma</taxon>
    </lineage>
</organism>
<reference evidence="5" key="1">
    <citation type="journal article" date="2013" name="Ind. Biotechnol.">
        <title>Comparative genomics analysis of Trichoderma reesei strains.</title>
        <authorList>
            <person name="Koike H."/>
            <person name="Aerts A."/>
            <person name="LaButti K."/>
            <person name="Grigoriev I.V."/>
            <person name="Baker S.E."/>
        </authorList>
    </citation>
    <scope>NUCLEOTIDE SEQUENCE [LARGE SCALE GENOMIC DNA]</scope>
    <source>
        <strain evidence="5">ATCC 56765 / BCRC 32924 / NRRL 11460 / Rut C-30</strain>
    </source>
</reference>
<dbReference type="EMBL" id="KI911146">
    <property type="protein sequence ID" value="ETS02136.1"/>
    <property type="molecule type" value="Genomic_DNA"/>
</dbReference>
<feature type="compositionally biased region" description="Basic and acidic residues" evidence="1">
    <location>
        <begin position="921"/>
        <end position="931"/>
    </location>
</feature>
<feature type="region of interest" description="Disordered" evidence="1">
    <location>
        <begin position="199"/>
        <end position="258"/>
    </location>
</feature>
<dbReference type="InterPro" id="IPR057962">
    <property type="entry name" value="SPT23_MGA2_DBD"/>
</dbReference>
<evidence type="ECO:0000313" key="5">
    <source>
        <dbReference type="Proteomes" id="UP000024376"/>
    </source>
</evidence>
<feature type="region of interest" description="Disordered" evidence="1">
    <location>
        <begin position="1"/>
        <end position="27"/>
    </location>
</feature>
<feature type="compositionally biased region" description="Basic and acidic residues" evidence="1">
    <location>
        <begin position="856"/>
        <end position="870"/>
    </location>
</feature>
<dbReference type="InterPro" id="IPR002909">
    <property type="entry name" value="IPT_dom"/>
</dbReference>
<dbReference type="SUPFAM" id="SSF81296">
    <property type="entry name" value="E set domains"/>
    <property type="match status" value="1"/>
</dbReference>
<evidence type="ECO:0000259" key="3">
    <source>
        <dbReference type="SMART" id="SM00429"/>
    </source>
</evidence>
<name>A0A024SC82_HYPJR</name>
<feature type="compositionally biased region" description="Low complexity" evidence="1">
    <location>
        <begin position="530"/>
        <end position="539"/>
    </location>
</feature>
<sequence length="1048" mass="113956">MASTPFRSGAGDPLIARSSSIPRDEAQEVPESFIAASGEYYNPDDLQQYVSGFGTEQFKNIWDAPPIVPTGPFEGSTSGSLFDEDFDSGTASPKAPVAAADTVSLNANGHLDLMAAFRTAEASVSPFTLAGQSSTFLGAPDGGDMFAFGSSDEAATSQPFVFSIPPADPSGITLAFQNYRQANMEVARPEELVQQVITPPDMTSPRGQKRVAAPEPPASALQTAEPSPVATPSFQSPQWGQLGQLQQSPSQHTEGIPQMPTLDFPAFTYLGEYGVNIQQSALKSRVETQMMVTITMSHLPLGVTKLHLPPHTISKPKHRLRPPPTPSPDTLELYVSLVCTTPMEQPELRQRALQRAAEVDHRYLPTPEEVEHETQNGCQVRICPKCMERERKRANRKKEHERSDQEELWYLDESHRIIIFNTFEMSDWRPPTAQKEKGSDKPAQAELFRQCPTAMQVVVPMRLACYCRHQKEKTGFRVIFTFKDWKNNVVAQAMSGSIMITDDHKTTSPSAVDDAPELEPQGPAKRRKASSASSSGSSSTHNAMSDRPSSAAAESQALTTNHQAPPARLPFQGGSAQLTPAVSPVFSPNMHSFQQSQGHMGAMTPHVQVPTGPNALNTIAHDMPDWLAPPLSRPKSREDSAMLYSTPVSPQSGGSLSPTRGSLPNGDNMGNMVPHNQMAQANHFAMGLAPATPPVSRSSPPIIHKVIPPEGELSGGTEVTVLGASFFQGLEVWFGDNKATTTTFWSEASLVCLVPPSTVGGPVPLTLRLLPGAQPPRGMQAPLQSHMGRQQTTYTYKFSDGNESPARSPYSFLNVNLASLPIFNAYIPQPAPLMRKVQEMMSASPSGKGADSSSDDGSKADSSDDGSKADSRWWDLSSYMNSAVAPPAYNEIYPAKEAQVEDLDAKSVLSVARAAAEVEADEKRRRVRTDEQEPSVTKATVSYEEHATTTNAAKASAGESSSSAVIQPPAILEIGRKHAITKEQQENFLRAREQKLKKLSNDRNLFFIWIPLLLVMVCALLYSYCPSLFPFIFASIRALIHVLLRMLE</sequence>
<feature type="compositionally biased region" description="Polar residues" evidence="1">
    <location>
        <begin position="589"/>
        <end position="598"/>
    </location>
</feature>
<keyword evidence="2" id="KW-0812">Transmembrane</keyword>
<feature type="region of interest" description="Disordered" evidence="1">
    <location>
        <begin position="644"/>
        <end position="674"/>
    </location>
</feature>
<feature type="region of interest" description="Disordered" evidence="1">
    <location>
        <begin position="501"/>
        <end position="621"/>
    </location>
</feature>
<dbReference type="SMART" id="SM00429">
    <property type="entry name" value="IPT"/>
    <property type="match status" value="1"/>
</dbReference>
<dbReference type="Pfam" id="PF01833">
    <property type="entry name" value="TIG"/>
    <property type="match status" value="1"/>
</dbReference>
<dbReference type="Gene3D" id="2.60.40.10">
    <property type="entry name" value="Immunoglobulins"/>
    <property type="match status" value="1"/>
</dbReference>
<dbReference type="HOGENOM" id="CLU_292222_0_0_1"/>
<dbReference type="AlphaFoldDB" id="A0A024SC82"/>
<feature type="compositionally biased region" description="Polar residues" evidence="1">
    <location>
        <begin position="220"/>
        <end position="234"/>
    </location>
</feature>
<feature type="region of interest" description="Disordered" evidence="1">
    <location>
        <begin position="919"/>
        <end position="961"/>
    </location>
</feature>
<feature type="compositionally biased region" description="Polar residues" evidence="1">
    <location>
        <begin position="552"/>
        <end position="563"/>
    </location>
</feature>
<feature type="domain" description="IPT/TIG" evidence="3">
    <location>
        <begin position="700"/>
        <end position="797"/>
    </location>
</feature>
<evidence type="ECO:0000256" key="1">
    <source>
        <dbReference type="SAM" id="MobiDB-lite"/>
    </source>
</evidence>
<dbReference type="Pfam" id="PF25603">
    <property type="entry name" value="SPT23_MGA2_DBD"/>
    <property type="match status" value="1"/>
</dbReference>
<keyword evidence="2" id="KW-1133">Transmembrane helix</keyword>
<feature type="compositionally biased region" description="Polar residues" evidence="1">
    <location>
        <begin position="646"/>
        <end position="662"/>
    </location>
</feature>